<comment type="caution">
    <text evidence="2">The sequence shown here is derived from an EMBL/GenBank/DDBJ whole genome shotgun (WGS) entry which is preliminary data.</text>
</comment>
<feature type="transmembrane region" description="Helical" evidence="1">
    <location>
        <begin position="236"/>
        <end position="255"/>
    </location>
</feature>
<accession>A0A7I0HQU1</accession>
<evidence type="ECO:0000313" key="3">
    <source>
        <dbReference type="Proteomes" id="UP000297641"/>
    </source>
</evidence>
<dbReference type="Proteomes" id="UP000297641">
    <property type="component" value="Unassembled WGS sequence"/>
</dbReference>
<keyword evidence="1" id="KW-0472">Membrane</keyword>
<dbReference type="EMBL" id="RQFT01000011">
    <property type="protein sequence ID" value="TGL04517.1"/>
    <property type="molecule type" value="Genomic_DNA"/>
</dbReference>
<feature type="transmembrane region" description="Helical" evidence="1">
    <location>
        <begin position="177"/>
        <end position="192"/>
    </location>
</feature>
<feature type="transmembrane region" description="Helical" evidence="1">
    <location>
        <begin position="370"/>
        <end position="391"/>
    </location>
</feature>
<feature type="transmembrane region" description="Helical" evidence="1">
    <location>
        <begin position="292"/>
        <end position="316"/>
    </location>
</feature>
<evidence type="ECO:0008006" key="4">
    <source>
        <dbReference type="Google" id="ProtNLM"/>
    </source>
</evidence>
<protein>
    <recommendedName>
        <fullName evidence="4">F5/8 type C domain-containing protein</fullName>
    </recommendedName>
</protein>
<evidence type="ECO:0000313" key="2">
    <source>
        <dbReference type="EMBL" id="TGL04517.1"/>
    </source>
</evidence>
<proteinExistence type="predicted"/>
<feature type="transmembrane region" description="Helical" evidence="1">
    <location>
        <begin position="403"/>
        <end position="421"/>
    </location>
</feature>
<feature type="transmembrane region" description="Helical" evidence="1">
    <location>
        <begin position="6"/>
        <end position="23"/>
    </location>
</feature>
<feature type="transmembrane region" description="Helical" evidence="1">
    <location>
        <begin position="198"/>
        <end position="215"/>
    </location>
</feature>
<dbReference type="AlphaFoldDB" id="A0A7I0HQU1"/>
<reference evidence="2 3" key="1">
    <citation type="journal article" date="2019" name="PLoS Negl. Trop. Dis.">
        <title>Revisiting the worldwide diversity of Leptospira species in the environment.</title>
        <authorList>
            <person name="Vincent A.T."/>
            <person name="Schiettekatte O."/>
            <person name="Bourhy P."/>
            <person name="Veyrier F.J."/>
            <person name="Picardeau M."/>
        </authorList>
    </citation>
    <scope>NUCLEOTIDE SEQUENCE [LARGE SCALE GENOMIC DNA]</scope>
    <source>
        <strain evidence="2 3">201800273</strain>
    </source>
</reference>
<feature type="transmembrane region" description="Helical" evidence="1">
    <location>
        <begin position="155"/>
        <end position="170"/>
    </location>
</feature>
<evidence type="ECO:0000256" key="1">
    <source>
        <dbReference type="SAM" id="Phobius"/>
    </source>
</evidence>
<feature type="transmembrane region" description="Helical" evidence="1">
    <location>
        <begin position="328"/>
        <end position="350"/>
    </location>
</feature>
<keyword evidence="1" id="KW-0812">Transmembrane</keyword>
<keyword evidence="1" id="KW-1133">Transmembrane helix</keyword>
<organism evidence="2 3">
    <name type="scientific">Leptospira bouyouniensis</name>
    <dbReference type="NCBI Taxonomy" id="2484911"/>
    <lineage>
        <taxon>Bacteria</taxon>
        <taxon>Pseudomonadati</taxon>
        <taxon>Spirochaetota</taxon>
        <taxon>Spirochaetia</taxon>
        <taxon>Leptospirales</taxon>
        <taxon>Leptospiraceae</taxon>
        <taxon>Leptospira</taxon>
    </lineage>
</organism>
<name>A0A7I0HQU1_9LEPT</name>
<gene>
    <name evidence="2" type="ORF">EHQ43_14195</name>
</gene>
<feature type="transmembrane region" description="Helical" evidence="1">
    <location>
        <begin position="103"/>
        <end position="121"/>
    </location>
</feature>
<sequence length="710" mass="83256">MKVLNLIFIFIIACIFPIFKFYSENFTTNLIGDGLDNLLVLTILERNIINIYNFFTHLSILNIYSSNAFYPYQYTALFTEPMYFPSIIYGIVKYITGNQTTSYNSLFIVASVFNFYSFLILCKQLKFKKENSIIGSIFYANGHYFAIQYVHLQNQFAFGFPLILAFVINYKRTKKKIKLFYIFVVLLLQFFSSNYYGLFLFYFFILSVIVIYFIQQKQITFQTILDFIKSKSTLRLTIPAFLFVFTIIGLYFYFFKENLDLYPKRIIEENIVYSNSILSFITLPANISNFPFLNLIGTTHTSSHFGYFFIITLILILTQMSSLNKYQLIFLISAILFYFLSLGPLLKIFNLNIPGPYSIFYYLIPGFKSIRVPSRIFIVSWFFFALVFASSKNILSLQLNRRTITVLYSFILLELSFFTKISETSILPNQANLLLKYANQPNMNVLFLNYKEDKLTFETSSFPEYYFLGTQVRTPNGYSGITFPFQYYIINLLIHYQTNPNFYNYLYQLGISHIGIIDKNYDSNTAKKNENPIYSFKNLKPIINDIPNHLSIYQINPSFPENVSQEENKNPSKIGFKISDSSFTKKIENLYDNNNKTYWKSFSSGYQSPKDYLVFLLDRVPKKNLLIRLHSGPYVERLPYGVNISCLNKNFDYDLIPIEIKNFLKNPVYDSYQDVVIQNCSSNKIEIRVKHKTPYSILMLSEIELFELSN</sequence>